<keyword evidence="1" id="KW-0472">Membrane</keyword>
<dbReference type="RefSeq" id="WP_090439014.1">
    <property type="nucleotide sequence ID" value="NZ_FOHU01000002.1"/>
</dbReference>
<evidence type="ECO:0000256" key="1">
    <source>
        <dbReference type="SAM" id="Phobius"/>
    </source>
</evidence>
<keyword evidence="1" id="KW-0812">Transmembrane</keyword>
<keyword evidence="1" id="KW-1133">Transmembrane helix</keyword>
<feature type="transmembrane region" description="Helical" evidence="1">
    <location>
        <begin position="385"/>
        <end position="404"/>
    </location>
</feature>
<dbReference type="OrthoDB" id="3170525at2"/>
<keyword evidence="3" id="KW-1185">Reference proteome</keyword>
<organism evidence="2 3">
    <name type="scientific">Natronincola peptidivorans</name>
    <dbReference type="NCBI Taxonomy" id="426128"/>
    <lineage>
        <taxon>Bacteria</taxon>
        <taxon>Bacillati</taxon>
        <taxon>Bacillota</taxon>
        <taxon>Clostridia</taxon>
        <taxon>Peptostreptococcales</taxon>
        <taxon>Natronincolaceae</taxon>
        <taxon>Natronincola</taxon>
    </lineage>
</organism>
<proteinExistence type="predicted"/>
<gene>
    <name evidence="2" type="ORF">SAMN05660297_00561</name>
</gene>
<dbReference type="Gene3D" id="2.40.40.20">
    <property type="match status" value="1"/>
</dbReference>
<dbReference type="Proteomes" id="UP000199568">
    <property type="component" value="Unassembled WGS sequence"/>
</dbReference>
<sequence>MELQVKDICFLRNKHYTMQNEITLNSNRVDTSFFDDHEFVEITSSKGSMICMISYSSDDSDIHAYVSPPLKEISDGDKFIIKKISHVNLKRYFITKVENVKIDKVEVSQNIIDSVSRDGELDGIVLLNKLNGYSLKLPMDKILVDAHSVDKVRLSIKHRKLLEIDLPTYISQMYLDSLDGSLDQYYQDESKNITYENYYEAAKKLKYHLEKKEIDFLSVYPMYTEKRKRSLLEGITELVKKGKEKALSFFIGQKSIDLRVIRPYPIDESENAIRLSETAMKLLGLEETDTVTIRNGKYSCKARVLSIDDWCIVTNENRIKSQQDINLLIGLPTYMRRELDLPYINTNVSVERDLGYFFRKHSNNQIMTIIGLILSLTVVNEIANIYVRILSIIALIILFMYLSFSEVREKISHK</sequence>
<dbReference type="STRING" id="426128.SAMN05660297_00561"/>
<dbReference type="EMBL" id="FOHU01000002">
    <property type="protein sequence ID" value="SES81262.1"/>
    <property type="molecule type" value="Genomic_DNA"/>
</dbReference>
<reference evidence="2 3" key="1">
    <citation type="submission" date="2016-10" db="EMBL/GenBank/DDBJ databases">
        <authorList>
            <person name="de Groot N.N."/>
        </authorList>
    </citation>
    <scope>NUCLEOTIDE SEQUENCE [LARGE SCALE GENOMIC DNA]</scope>
    <source>
        <strain evidence="2 3">DSM 18979</strain>
    </source>
</reference>
<evidence type="ECO:0000313" key="3">
    <source>
        <dbReference type="Proteomes" id="UP000199568"/>
    </source>
</evidence>
<evidence type="ECO:0000313" key="2">
    <source>
        <dbReference type="EMBL" id="SES81262.1"/>
    </source>
</evidence>
<accession>A0A1H9ZJH2</accession>
<dbReference type="AlphaFoldDB" id="A0A1H9ZJH2"/>
<name>A0A1H9ZJH2_9FIRM</name>
<protein>
    <submittedName>
        <fullName evidence="2">Uncharacterized protein</fullName>
    </submittedName>
</protein>